<feature type="region of interest" description="Disordered" evidence="1">
    <location>
        <begin position="1"/>
        <end position="60"/>
    </location>
</feature>
<dbReference type="PANTHER" id="PTHR46619:SF2">
    <property type="entry name" value="XS DOMAIN PROTEIN"/>
    <property type="match status" value="1"/>
</dbReference>
<dbReference type="Gene3D" id="3.30.70.2890">
    <property type="entry name" value="XS domain"/>
    <property type="match status" value="1"/>
</dbReference>
<feature type="region of interest" description="Disordered" evidence="1">
    <location>
        <begin position="699"/>
        <end position="724"/>
    </location>
</feature>
<dbReference type="AlphaFoldDB" id="A0AAP0KJK7"/>
<feature type="compositionally biased region" description="Basic and acidic residues" evidence="1">
    <location>
        <begin position="320"/>
        <end position="337"/>
    </location>
</feature>
<comment type="caution">
    <text evidence="3">The sequence shown here is derived from an EMBL/GenBank/DDBJ whole genome shotgun (WGS) entry which is preliminary data.</text>
</comment>
<dbReference type="InterPro" id="IPR005380">
    <property type="entry name" value="XS_domain"/>
</dbReference>
<protein>
    <recommendedName>
        <fullName evidence="2">XS domain-containing protein</fullName>
    </recommendedName>
</protein>
<feature type="region of interest" description="Disordered" evidence="1">
    <location>
        <begin position="312"/>
        <end position="340"/>
    </location>
</feature>
<proteinExistence type="predicted"/>
<feature type="region of interest" description="Disordered" evidence="1">
    <location>
        <begin position="75"/>
        <end position="100"/>
    </location>
</feature>
<organism evidence="3 4">
    <name type="scientific">Stephania japonica</name>
    <dbReference type="NCBI Taxonomy" id="461633"/>
    <lineage>
        <taxon>Eukaryota</taxon>
        <taxon>Viridiplantae</taxon>
        <taxon>Streptophyta</taxon>
        <taxon>Embryophyta</taxon>
        <taxon>Tracheophyta</taxon>
        <taxon>Spermatophyta</taxon>
        <taxon>Magnoliopsida</taxon>
        <taxon>Ranunculales</taxon>
        <taxon>Menispermaceae</taxon>
        <taxon>Menispermoideae</taxon>
        <taxon>Cissampelideae</taxon>
        <taxon>Stephania</taxon>
    </lineage>
</organism>
<evidence type="ECO:0000256" key="1">
    <source>
        <dbReference type="SAM" id="MobiDB-lite"/>
    </source>
</evidence>
<dbReference type="PANTHER" id="PTHR46619">
    <property type="entry name" value="RNA RECOGNITION MOTIF XS DOMAIN PROTEIN-RELATED"/>
    <property type="match status" value="1"/>
</dbReference>
<evidence type="ECO:0000313" key="4">
    <source>
        <dbReference type="Proteomes" id="UP001417504"/>
    </source>
</evidence>
<name>A0AAP0KJK7_9MAGN</name>
<dbReference type="Proteomes" id="UP001417504">
    <property type="component" value="Unassembled WGS sequence"/>
</dbReference>
<feature type="domain" description="XS" evidence="2">
    <location>
        <begin position="834"/>
        <end position="953"/>
    </location>
</feature>
<gene>
    <name evidence="3" type="ORF">Sjap_001236</name>
</gene>
<reference evidence="3 4" key="1">
    <citation type="submission" date="2024-01" db="EMBL/GenBank/DDBJ databases">
        <title>Genome assemblies of Stephania.</title>
        <authorList>
            <person name="Yang L."/>
        </authorList>
    </citation>
    <scope>NUCLEOTIDE SEQUENCE [LARGE SCALE GENOMIC DNA]</scope>
    <source>
        <strain evidence="3">QJT</strain>
        <tissue evidence="3">Leaf</tissue>
    </source>
</reference>
<dbReference type="EMBL" id="JBBNAE010000001">
    <property type="protein sequence ID" value="KAK9153756.1"/>
    <property type="molecule type" value="Genomic_DNA"/>
</dbReference>
<dbReference type="Pfam" id="PF03468">
    <property type="entry name" value="XS"/>
    <property type="match status" value="1"/>
</dbReference>
<evidence type="ECO:0000313" key="3">
    <source>
        <dbReference type="EMBL" id="KAK9153756.1"/>
    </source>
</evidence>
<feature type="compositionally biased region" description="Basic and acidic residues" evidence="1">
    <location>
        <begin position="1"/>
        <end position="17"/>
    </location>
</feature>
<feature type="compositionally biased region" description="Basic and acidic residues" evidence="1">
    <location>
        <begin position="50"/>
        <end position="60"/>
    </location>
</feature>
<sequence length="989" mass="113267">MRSRRDVDSRDSRDFRARSPPQKANDRYRRHGDNLSPRIAGSRRRSSSLEGRDHSRQYDGGRDYAVDAQTRMPAFGQVQDRSAYGEEVPPRRGPPAVDYRAKYGNLSPMKYAGLYECREKDVQVGSSSIRDERDVLVKKDLHFDDRAPRTLYAPMPDSRGGTFTTSSGNYSVGLHVDKEFRYEDTGRLDPLLARKYYGEEEKIPVRKYYGEEDKVPVRSYYSEEDKAVPYSTDGYYSRIPVSQSCAFDSTLSGLTKSDVPLTYRGNMTLPFDEFDDRNGRFSSSFRVDGYGRTSAFDISIEPKDLLSSERGVFSSSSRGDQWDNNHHEVGRSEKESHGYPSDEFYRTTLLDARGEYGDRDLSRPSYLGVDVDRFNDMKRSHKDLSKDGLSDQHLLQRESVPSYTDMKRTSFGAEKDVDFLGTGQRYLEFGAAISGNAETTHAKGSYGFGKDILNGSSIFESHLNAYRLNASPEQRLKAEELDMHSPSARAMKRKYVMEEDINDYRRKYAMEEDINDYKRKYAMEEDLNDYRRKYVVEEDLNDYRRKYVMEENFNDYRRKYVAEGDVNDYKRKYVMEEDLDGYSSKKAILNSRDIARRVREQNGSDEQRNSRIRGMLSSKGLKSGRLQFPKPGRTIEKMGSNRLKVWGADTEPHVLGSRKVSIKKRLNFASKHVHNINLGSRQNFRKPYKVWRRHLGDQHETESVQEDNTSVDWVRPTNPDPPEGSDEFKNLVHKAFLHYSKQLNENKAQRRKYKEHGNASSLLCLVCGSTSKEFTDTQALASHAFMCQKGGLRTNHLGLHKGLCVLMGWKSDAGPGGNWFPLSLPSTVASALREDLILWPPVVIVHNISIENPDRRQIVTVEEMTAILRDMGFSLGVTKVQRGKPANQSIMVVTFSFTFSGFQDAERLHKYFADEKRGREEFCGKIGGNSMEGRPEKLEHVLYGYMGIAEDFDKLDFGMKNKCSLKSKKNDIQAIADAPLKERDGPSTM</sequence>
<dbReference type="GO" id="GO:0031047">
    <property type="term" value="P:regulatory ncRNA-mediated gene silencing"/>
    <property type="evidence" value="ECO:0007669"/>
    <property type="project" value="InterPro"/>
</dbReference>
<evidence type="ECO:0000259" key="2">
    <source>
        <dbReference type="Pfam" id="PF03468"/>
    </source>
</evidence>
<accession>A0AAP0KJK7</accession>
<feature type="compositionally biased region" description="Basic and acidic residues" evidence="1">
    <location>
        <begin position="382"/>
        <end position="396"/>
    </location>
</feature>
<feature type="region of interest" description="Disordered" evidence="1">
    <location>
        <begin position="382"/>
        <end position="401"/>
    </location>
</feature>
<dbReference type="InterPro" id="IPR038588">
    <property type="entry name" value="XS_domain_sf"/>
</dbReference>
<feature type="compositionally biased region" description="Basic and acidic residues" evidence="1">
    <location>
        <begin position="24"/>
        <end position="33"/>
    </location>
</feature>
<keyword evidence="4" id="KW-1185">Reference proteome</keyword>